<gene>
    <name evidence="2" type="ORF">g.73617</name>
</gene>
<protein>
    <submittedName>
        <fullName evidence="2">Uncharacterized protein</fullName>
    </submittedName>
</protein>
<feature type="compositionally biased region" description="Low complexity" evidence="1">
    <location>
        <begin position="140"/>
        <end position="151"/>
    </location>
</feature>
<organism evidence="2">
    <name type="scientific">Lygus hesperus</name>
    <name type="common">Western plant bug</name>
    <dbReference type="NCBI Taxonomy" id="30085"/>
    <lineage>
        <taxon>Eukaryota</taxon>
        <taxon>Metazoa</taxon>
        <taxon>Ecdysozoa</taxon>
        <taxon>Arthropoda</taxon>
        <taxon>Hexapoda</taxon>
        <taxon>Insecta</taxon>
        <taxon>Pterygota</taxon>
        <taxon>Neoptera</taxon>
        <taxon>Paraneoptera</taxon>
        <taxon>Hemiptera</taxon>
        <taxon>Heteroptera</taxon>
        <taxon>Panheteroptera</taxon>
        <taxon>Cimicomorpha</taxon>
        <taxon>Miridae</taxon>
        <taxon>Mirini</taxon>
        <taxon>Lygus</taxon>
    </lineage>
</organism>
<feature type="region of interest" description="Disordered" evidence="1">
    <location>
        <begin position="238"/>
        <end position="312"/>
    </location>
</feature>
<evidence type="ECO:0000256" key="1">
    <source>
        <dbReference type="SAM" id="MobiDB-lite"/>
    </source>
</evidence>
<proteinExistence type="predicted"/>
<feature type="region of interest" description="Disordered" evidence="1">
    <location>
        <begin position="183"/>
        <end position="203"/>
    </location>
</feature>
<sequence length="393" mass="43496">LMASVLCSKCPVVVVERCLLSNEESPKTCCLEPTTKLLRSKNNDVSVSVKKLTSQSFVDQPAATESSSTTTNIKHVRVTMNISKTVETEYESSDYELFASMLHFESLPVALGKVSPGICRPKRFKYCKTSKKSSPTGVQISSYSSDDLSSISDDETSIGDDSGNQVTVAASVKYSAAPKQTVVSQADHKLPNSRNASLAAADPKLTTYRKRNWRGRVVHPAPDPSACSKIVVGRRNGRLPRSSLTGRFVSRVEQRSLPVQDSPKKPTRATRNKLPCRRRIVETPLSTITSSSSESKSQCNNKPQPFAEDDGSMSKRFQMAMKSVWDEFETTNSTQTTSDKSKFRNSWPSWSREQLSNFMKIQSRNSSMMPRYFSSTPDSSADLQTVIEALSRP</sequence>
<name>A0A146KPH2_LYGHE</name>
<dbReference type="EMBL" id="GDHC01021034">
    <property type="protein sequence ID" value="JAP97594.1"/>
    <property type="molecule type" value="Transcribed_RNA"/>
</dbReference>
<evidence type="ECO:0000313" key="2">
    <source>
        <dbReference type="EMBL" id="JAP97594.1"/>
    </source>
</evidence>
<reference evidence="2" key="1">
    <citation type="journal article" date="2016" name="Gigascience">
        <title>De novo construction of an expanded transcriptome assembly for the western tarnished plant bug, Lygus hesperus.</title>
        <authorList>
            <person name="Tassone E.E."/>
            <person name="Geib S.M."/>
            <person name="Hall B."/>
            <person name="Fabrick J.A."/>
            <person name="Brent C.S."/>
            <person name="Hull J.J."/>
        </authorList>
    </citation>
    <scope>NUCLEOTIDE SEQUENCE</scope>
</reference>
<feature type="region of interest" description="Disordered" evidence="1">
    <location>
        <begin position="128"/>
        <end position="163"/>
    </location>
</feature>
<accession>A0A146KPH2</accession>
<dbReference type="AlphaFoldDB" id="A0A146KPH2"/>
<feature type="compositionally biased region" description="Basic residues" evidence="1">
    <location>
        <begin position="265"/>
        <end position="278"/>
    </location>
</feature>
<feature type="non-terminal residue" evidence="2">
    <location>
        <position position="1"/>
    </location>
</feature>
<feature type="compositionally biased region" description="Low complexity" evidence="1">
    <location>
        <begin position="286"/>
        <end position="297"/>
    </location>
</feature>